<evidence type="ECO:0000256" key="8">
    <source>
        <dbReference type="ARBA" id="ARBA00023012"/>
    </source>
</evidence>
<evidence type="ECO:0000259" key="10">
    <source>
        <dbReference type="Pfam" id="PF07730"/>
    </source>
</evidence>
<organism evidence="11 12">
    <name type="scientific">Nocardia arthritidis</name>
    <dbReference type="NCBI Taxonomy" id="228602"/>
    <lineage>
        <taxon>Bacteria</taxon>
        <taxon>Bacillati</taxon>
        <taxon>Actinomycetota</taxon>
        <taxon>Actinomycetes</taxon>
        <taxon>Mycobacteriales</taxon>
        <taxon>Nocardiaceae</taxon>
        <taxon>Nocardia</taxon>
    </lineage>
</organism>
<dbReference type="EMBL" id="CP046172">
    <property type="protein sequence ID" value="QIS14258.1"/>
    <property type="molecule type" value="Genomic_DNA"/>
</dbReference>
<keyword evidence="9" id="KW-0472">Membrane</keyword>
<evidence type="ECO:0000256" key="9">
    <source>
        <dbReference type="SAM" id="Phobius"/>
    </source>
</evidence>
<feature type="domain" description="Signal transduction histidine kinase subgroup 3 dimerisation and phosphoacceptor" evidence="10">
    <location>
        <begin position="213"/>
        <end position="277"/>
    </location>
</feature>
<feature type="transmembrane region" description="Helical" evidence="9">
    <location>
        <begin position="134"/>
        <end position="155"/>
    </location>
</feature>
<evidence type="ECO:0000256" key="3">
    <source>
        <dbReference type="ARBA" id="ARBA00022553"/>
    </source>
</evidence>
<proteinExistence type="predicted"/>
<comment type="catalytic activity">
    <reaction evidence="1">
        <text>ATP + protein L-histidine = ADP + protein N-phospho-L-histidine.</text>
        <dbReference type="EC" id="2.7.13.3"/>
    </reaction>
</comment>
<dbReference type="EC" id="2.7.13.3" evidence="2"/>
<keyword evidence="7" id="KW-0067">ATP-binding</keyword>
<dbReference type="Proteomes" id="UP000503540">
    <property type="component" value="Chromosome"/>
</dbReference>
<dbReference type="InterPro" id="IPR036890">
    <property type="entry name" value="HATPase_C_sf"/>
</dbReference>
<name>A0A6G9YM33_9NOCA</name>
<dbReference type="AlphaFoldDB" id="A0A6G9YM33"/>
<dbReference type="GO" id="GO:0046983">
    <property type="term" value="F:protein dimerization activity"/>
    <property type="evidence" value="ECO:0007669"/>
    <property type="project" value="InterPro"/>
</dbReference>
<keyword evidence="9" id="KW-1133">Transmembrane helix</keyword>
<accession>A0A6G9YM33</accession>
<keyword evidence="12" id="KW-1185">Reference proteome</keyword>
<dbReference type="PANTHER" id="PTHR24421:SF10">
    <property type="entry name" value="NITRATE_NITRITE SENSOR PROTEIN NARQ"/>
    <property type="match status" value="1"/>
</dbReference>
<dbReference type="Pfam" id="PF07730">
    <property type="entry name" value="HisKA_3"/>
    <property type="match status" value="1"/>
</dbReference>
<evidence type="ECO:0000313" key="12">
    <source>
        <dbReference type="Proteomes" id="UP000503540"/>
    </source>
</evidence>
<keyword evidence="8" id="KW-0902">Two-component regulatory system</keyword>
<evidence type="ECO:0000256" key="7">
    <source>
        <dbReference type="ARBA" id="ARBA00022840"/>
    </source>
</evidence>
<dbReference type="GO" id="GO:0005524">
    <property type="term" value="F:ATP binding"/>
    <property type="evidence" value="ECO:0007669"/>
    <property type="project" value="UniProtKB-KW"/>
</dbReference>
<dbReference type="KEGG" id="nah:F5544_32095"/>
<keyword evidence="4" id="KW-0808">Transferase</keyword>
<dbReference type="InterPro" id="IPR011712">
    <property type="entry name" value="Sig_transdc_His_kin_sub3_dim/P"/>
</dbReference>
<keyword evidence="3" id="KW-0597">Phosphoprotein</keyword>
<gene>
    <name evidence="11" type="ORF">F5544_32095</name>
</gene>
<dbReference type="GO" id="GO:0000155">
    <property type="term" value="F:phosphorelay sensor kinase activity"/>
    <property type="evidence" value="ECO:0007669"/>
    <property type="project" value="InterPro"/>
</dbReference>
<dbReference type="SUPFAM" id="SSF55874">
    <property type="entry name" value="ATPase domain of HSP90 chaperone/DNA topoisomerase II/histidine kinase"/>
    <property type="match status" value="1"/>
</dbReference>
<dbReference type="CDD" id="cd16917">
    <property type="entry name" value="HATPase_UhpB-NarQ-NarX-like"/>
    <property type="match status" value="1"/>
</dbReference>
<evidence type="ECO:0000256" key="1">
    <source>
        <dbReference type="ARBA" id="ARBA00000085"/>
    </source>
</evidence>
<evidence type="ECO:0000256" key="5">
    <source>
        <dbReference type="ARBA" id="ARBA00022741"/>
    </source>
</evidence>
<feature type="transmembrane region" description="Helical" evidence="9">
    <location>
        <begin position="161"/>
        <end position="183"/>
    </location>
</feature>
<reference evidence="11 12" key="1">
    <citation type="journal article" date="2019" name="ACS Chem. Biol.">
        <title>Identification and Mobilization of a Cryptic Antibiotic Biosynthesis Gene Locus from a Human-Pathogenic Nocardia Isolate.</title>
        <authorList>
            <person name="Herisse M."/>
            <person name="Ishida K."/>
            <person name="Porter J.L."/>
            <person name="Howden B."/>
            <person name="Hertweck C."/>
            <person name="Stinear T.P."/>
            <person name="Pidot S.J."/>
        </authorList>
    </citation>
    <scope>NUCLEOTIDE SEQUENCE [LARGE SCALE GENOMIC DNA]</scope>
    <source>
        <strain evidence="11 12">AUSMDU00012717</strain>
    </source>
</reference>
<evidence type="ECO:0000256" key="6">
    <source>
        <dbReference type="ARBA" id="ARBA00022777"/>
    </source>
</evidence>
<sequence>MASSNRAVSYFRRTRGSLDVCFHDLVKYWSTLSARTQDALISIFGFTVGLMLYFADLDSVFDSPQPPMTVRLAVLAVMCLMTFFRRRQPVTALAVGLVPLTVDLVLDPSVPIWLLYSDLIYASVLYGRGNQPRYVTIGCAAVAASGVSATLAITGEWWTTMLIAALLVAFIATPIWRATIVFAHKSIADAERKRVQAIRLVAEFDRRATIAEERKLIARDLHDVIAGHLSAIAIQSEAALDVLARRSPSSAMTDLVGAIRSESVDALQEMRTMLELLGNDDGPAAPQRLAQLPLLIDAATTAGSEVRVRSTLNEAELPSAIDQAAYRIVHEALTNAIKHAPGQPIDIGMHTDTTTLTIVVRNPTEPNSSRSTPPPGRRCGLIDLHERATALGGGISAGPVSGAWEVVARLPLTTFRVEERVAVTKENGGSASSS</sequence>
<protein>
    <recommendedName>
        <fullName evidence="2">histidine kinase</fullName>
        <ecNumber evidence="2">2.7.13.3</ecNumber>
    </recommendedName>
</protein>
<keyword evidence="5" id="KW-0547">Nucleotide-binding</keyword>
<keyword evidence="6 11" id="KW-0418">Kinase</keyword>
<evidence type="ECO:0000256" key="2">
    <source>
        <dbReference type="ARBA" id="ARBA00012438"/>
    </source>
</evidence>
<evidence type="ECO:0000256" key="4">
    <source>
        <dbReference type="ARBA" id="ARBA00022679"/>
    </source>
</evidence>
<dbReference type="GO" id="GO:0016020">
    <property type="term" value="C:membrane"/>
    <property type="evidence" value="ECO:0007669"/>
    <property type="project" value="InterPro"/>
</dbReference>
<feature type="transmembrane region" description="Helical" evidence="9">
    <location>
        <begin position="68"/>
        <end position="84"/>
    </location>
</feature>
<evidence type="ECO:0000313" key="11">
    <source>
        <dbReference type="EMBL" id="QIS14258.1"/>
    </source>
</evidence>
<dbReference type="InterPro" id="IPR050482">
    <property type="entry name" value="Sensor_HK_TwoCompSys"/>
</dbReference>
<feature type="transmembrane region" description="Helical" evidence="9">
    <location>
        <begin position="39"/>
        <end position="56"/>
    </location>
</feature>
<keyword evidence="9" id="KW-0812">Transmembrane</keyword>
<dbReference type="Gene3D" id="3.30.565.10">
    <property type="entry name" value="Histidine kinase-like ATPase, C-terminal domain"/>
    <property type="match status" value="1"/>
</dbReference>
<dbReference type="Gene3D" id="1.20.5.1930">
    <property type="match status" value="1"/>
</dbReference>
<dbReference type="PANTHER" id="PTHR24421">
    <property type="entry name" value="NITRATE/NITRITE SENSOR PROTEIN NARX-RELATED"/>
    <property type="match status" value="1"/>
</dbReference>